<dbReference type="GO" id="GO:0030255">
    <property type="term" value="P:protein secretion by the type IV secretion system"/>
    <property type="evidence" value="ECO:0007669"/>
    <property type="project" value="InterPro"/>
</dbReference>
<evidence type="ECO:0000256" key="6">
    <source>
        <dbReference type="SAM" id="Phobius"/>
    </source>
</evidence>
<dbReference type="EMBL" id="AFBP01000089">
    <property type="protein sequence ID" value="EGG51229.1"/>
    <property type="molecule type" value="Genomic_DNA"/>
</dbReference>
<keyword evidence="2 6" id="KW-0812">Transmembrane</keyword>
<dbReference type="GO" id="GO:0016020">
    <property type="term" value="C:membrane"/>
    <property type="evidence" value="ECO:0007669"/>
    <property type="project" value="UniProtKB-SubCell"/>
</dbReference>
<dbReference type="OrthoDB" id="9077370at2"/>
<feature type="transmembrane region" description="Helical" evidence="6">
    <location>
        <begin position="213"/>
        <end position="235"/>
    </location>
</feature>
<feature type="region of interest" description="Disordered" evidence="5">
    <location>
        <begin position="376"/>
        <end position="402"/>
    </location>
</feature>
<keyword evidence="4 6" id="KW-0472">Membrane</keyword>
<feature type="transmembrane region" description="Helical" evidence="6">
    <location>
        <begin position="300"/>
        <end position="319"/>
    </location>
</feature>
<evidence type="ECO:0000313" key="7">
    <source>
        <dbReference type="EMBL" id="EGG51229.1"/>
    </source>
</evidence>
<keyword evidence="8" id="KW-1185">Reference proteome</keyword>
<feature type="transmembrane region" description="Helical" evidence="6">
    <location>
        <begin position="255"/>
        <end position="279"/>
    </location>
</feature>
<dbReference type="eggNOG" id="COG3704">
    <property type="taxonomic scope" value="Bacteria"/>
</dbReference>
<evidence type="ECO:0000256" key="5">
    <source>
        <dbReference type="SAM" id="MobiDB-lite"/>
    </source>
</evidence>
<evidence type="ECO:0000313" key="8">
    <source>
        <dbReference type="Proteomes" id="UP000005156"/>
    </source>
</evidence>
<dbReference type="RefSeq" id="WP_008864850.1">
    <property type="nucleotide sequence ID" value="NZ_GL883756.1"/>
</dbReference>
<dbReference type="GeneID" id="43349626"/>
<protein>
    <submittedName>
        <fullName evidence="7">TrbL/VirB6 plasmid conjugal transfer protein</fullName>
    </submittedName>
</protein>
<dbReference type="AlphaFoldDB" id="F3QMZ7"/>
<gene>
    <name evidence="7" type="ORF">HMPREF9439_02327</name>
</gene>
<dbReference type="Proteomes" id="UP000005156">
    <property type="component" value="Unassembled WGS sequence"/>
</dbReference>
<evidence type="ECO:0000256" key="1">
    <source>
        <dbReference type="ARBA" id="ARBA00004141"/>
    </source>
</evidence>
<dbReference type="InterPro" id="IPR007688">
    <property type="entry name" value="Conjugal_tfr_TrbL/VirB6"/>
</dbReference>
<reference evidence="7 8" key="1">
    <citation type="submission" date="2011-02" db="EMBL/GenBank/DDBJ databases">
        <authorList>
            <person name="Weinstock G."/>
            <person name="Sodergren E."/>
            <person name="Clifton S."/>
            <person name="Fulton L."/>
            <person name="Fulton B."/>
            <person name="Courtney L."/>
            <person name="Fronick C."/>
            <person name="Harrison M."/>
            <person name="Strong C."/>
            <person name="Farmer C."/>
            <person name="Delahaunty K."/>
            <person name="Markovic C."/>
            <person name="Hall O."/>
            <person name="Minx P."/>
            <person name="Tomlinson C."/>
            <person name="Mitreva M."/>
            <person name="Hou S."/>
            <person name="Chen J."/>
            <person name="Wollam A."/>
            <person name="Pepin K.H."/>
            <person name="Johnson M."/>
            <person name="Bhonagiri V."/>
            <person name="Zhang X."/>
            <person name="Suruliraj S."/>
            <person name="Warren W."/>
            <person name="Chinwalla A."/>
            <person name="Mardis E.R."/>
            <person name="Wilson R.K."/>
        </authorList>
    </citation>
    <scope>NUCLEOTIDE SEQUENCE [LARGE SCALE GENOMIC DNA]</scope>
    <source>
        <strain evidence="7 8">YIT 11859</strain>
    </source>
</reference>
<keyword evidence="3 6" id="KW-1133">Transmembrane helix</keyword>
<organism evidence="7 8">
    <name type="scientific">Parasutterella excrementihominis YIT 11859</name>
    <dbReference type="NCBI Taxonomy" id="762966"/>
    <lineage>
        <taxon>Bacteria</taxon>
        <taxon>Pseudomonadati</taxon>
        <taxon>Pseudomonadota</taxon>
        <taxon>Betaproteobacteria</taxon>
        <taxon>Burkholderiales</taxon>
        <taxon>Sutterellaceae</taxon>
        <taxon>Parasutterella</taxon>
    </lineage>
</organism>
<dbReference type="Pfam" id="PF04610">
    <property type="entry name" value="TrbL"/>
    <property type="match status" value="1"/>
</dbReference>
<comment type="caution">
    <text evidence="7">The sequence shown here is derived from an EMBL/GenBank/DDBJ whole genome shotgun (WGS) entry which is preliminary data.</text>
</comment>
<dbReference type="HOGENOM" id="CLU_643802_0_0_4"/>
<evidence type="ECO:0000256" key="4">
    <source>
        <dbReference type="ARBA" id="ARBA00023136"/>
    </source>
</evidence>
<evidence type="ECO:0000256" key="3">
    <source>
        <dbReference type="ARBA" id="ARBA00022989"/>
    </source>
</evidence>
<proteinExistence type="predicted"/>
<comment type="subcellular location">
    <subcellularLocation>
        <location evidence="1">Membrane</location>
        <topology evidence="1">Multi-pass membrane protein</topology>
    </subcellularLocation>
</comment>
<accession>F3QMZ7</accession>
<feature type="transmembrane region" description="Helical" evidence="6">
    <location>
        <begin position="125"/>
        <end position="145"/>
    </location>
</feature>
<feature type="transmembrane region" description="Helical" evidence="6">
    <location>
        <begin position="182"/>
        <end position="201"/>
    </location>
</feature>
<evidence type="ECO:0000256" key="2">
    <source>
        <dbReference type="ARBA" id="ARBA00022692"/>
    </source>
</evidence>
<name>F3QMZ7_9BURK</name>
<feature type="transmembrane region" description="Helical" evidence="6">
    <location>
        <begin position="152"/>
        <end position="176"/>
    </location>
</feature>
<feature type="transmembrane region" description="Helical" evidence="6">
    <location>
        <begin position="28"/>
        <end position="46"/>
    </location>
</feature>
<sequence>MAANYFEAFGNQFKGYISSFATDTSTALINNLGSVVAVGLVMFVIVRSFMMMRENNYGAIYDIIVQMLKVGFIAFLALNTGHFTSYVIKALGYFQSGLMEAVSQGVHLGGGAHQISSAWGSLDQLWLTFIKAFNLVWSLIGKFNWLTGAPEILAMCIVTVILGLLSVYFTFSALGILLINEVSLIIFLGFGPLFLCTLMFPRTQSWFDGWIRSVITTIFTLVITTAVIMLFVKAFQGSVEDIQLAVKNPIVTEKFGTLFLPVMNFAVLSLAAATLVKLIPAISAGLTGGGRMDAPGIGQMLHGVGNVAAATTGALLLGLGKGSGSSGIANAGRSLLGGQGLNQNGVLPLAGMGLAAGGAMAAAGYVASAMKSAANFSRKQDSGSSSAEDSAYKKTFGKKDSE</sequence>
<feature type="transmembrane region" description="Helical" evidence="6">
    <location>
        <begin position="346"/>
        <end position="370"/>
    </location>
</feature>